<evidence type="ECO:0000256" key="1">
    <source>
        <dbReference type="ARBA" id="ARBA00002343"/>
    </source>
</evidence>
<dbReference type="InterPro" id="IPR013144">
    <property type="entry name" value="CRA_dom"/>
</dbReference>
<dbReference type="SMART" id="SM00668">
    <property type="entry name" value="CTLH"/>
    <property type="match status" value="1"/>
</dbReference>
<protein>
    <submittedName>
        <fullName evidence="5">SPRY domain-containing protein</fullName>
    </submittedName>
</protein>
<dbReference type="PROSITE" id="PS50896">
    <property type="entry name" value="LISH"/>
    <property type="match status" value="1"/>
</dbReference>
<dbReference type="EMBL" id="KQ964261">
    <property type="protein sequence ID" value="KXJ87623.1"/>
    <property type="molecule type" value="Genomic_DNA"/>
</dbReference>
<feature type="region of interest" description="Disordered" evidence="2">
    <location>
        <begin position="1"/>
        <end position="87"/>
    </location>
</feature>
<evidence type="ECO:0000313" key="6">
    <source>
        <dbReference type="Proteomes" id="UP000070501"/>
    </source>
</evidence>
<proteinExistence type="predicted"/>
<feature type="compositionally biased region" description="Low complexity" evidence="2">
    <location>
        <begin position="157"/>
        <end position="169"/>
    </location>
</feature>
<dbReference type="Pfam" id="PF08513">
    <property type="entry name" value="LisH"/>
    <property type="match status" value="1"/>
</dbReference>
<sequence>MANPYHHESSGYPPDSSPPRGYVPPYQASYAALTNPNASFTTSPTPPLNRLSHLLNPASEPTSDLYSAHGRASYTDPDRDGASGDNINVCAPPRTTQLPSASRAFEMFMSNGSTDHYWTNKHRNNSFFVPSYLKGSSYIQKLEDVYRAQAAQRESQSSAAAATTSSSASLQNGHSPTSTSKQSPGSHFGMKIDVIERAPTSEYDDAVAPLPTKWNKDDKFGGLEVIGDGQEVKYNTSRSTREQDHEVCSIRADHAMPNQAGLYYFEISILSRRRDETSVCIGVSNKSVPLSRPPGWEPESWGYHGDDGEVYVGANVGKKYGARFGPGDFVGCGVNFRTRRIFFTRNGVIQNSGQPAARDIKGKLYPTIGVKKTGEHIRVNFGHTPFVFDIDAMMMKEQQAMRDSISQTSIDRLIPGMDETELIQQLVLQFLQHDGYVETARAFANEIQNEKQALNLSSNKIADGATIKDDEDANRRQRIRRAVLEGDIDRALKYTNLYYPHVLEENDHVYFKLRCRKFIEMVRRSAEPSNSGLSKKASSRTLNDVQSEMDVDEFDDEMETDGGSEADVDDQDLLAQTIEYGQALQAEFKDDPRRDVRRTLQDIFALLAYPNPLKVKELAPQLDRRGRAAVAEDLNSAILSSLGKSSRSALETLYGQTSVLLDYMREDGGSGSFVTIQSVIDDIPKSQPF</sequence>
<dbReference type="InParanoid" id="A0A136IRR1"/>
<dbReference type="InterPro" id="IPR003877">
    <property type="entry name" value="SPRY_dom"/>
</dbReference>
<feature type="compositionally biased region" description="Polar residues" evidence="2">
    <location>
        <begin position="32"/>
        <end position="43"/>
    </location>
</feature>
<name>A0A136IRR1_9PEZI</name>
<dbReference type="InterPro" id="IPR006594">
    <property type="entry name" value="LisH"/>
</dbReference>
<dbReference type="SMART" id="SM00449">
    <property type="entry name" value="SPRY"/>
    <property type="match status" value="1"/>
</dbReference>
<reference evidence="6" key="1">
    <citation type="submission" date="2016-02" db="EMBL/GenBank/DDBJ databases">
        <title>Draft genome sequence of Microdochium bolleyi, a fungal endophyte of beachgrass.</title>
        <authorList>
            <consortium name="DOE Joint Genome Institute"/>
            <person name="David A.S."/>
            <person name="May G."/>
            <person name="Haridas S."/>
            <person name="Lim J."/>
            <person name="Wang M."/>
            <person name="Labutti K."/>
            <person name="Lipzen A."/>
            <person name="Barry K."/>
            <person name="Grigoriev I.V."/>
        </authorList>
    </citation>
    <scope>NUCLEOTIDE SEQUENCE [LARGE SCALE GENOMIC DNA]</scope>
    <source>
        <strain evidence="6">J235TASD1</strain>
    </source>
</reference>
<organism evidence="5 6">
    <name type="scientific">Microdochium bolleyi</name>
    <dbReference type="NCBI Taxonomy" id="196109"/>
    <lineage>
        <taxon>Eukaryota</taxon>
        <taxon>Fungi</taxon>
        <taxon>Dikarya</taxon>
        <taxon>Ascomycota</taxon>
        <taxon>Pezizomycotina</taxon>
        <taxon>Sordariomycetes</taxon>
        <taxon>Xylariomycetidae</taxon>
        <taxon>Xylariales</taxon>
        <taxon>Microdochiaceae</taxon>
        <taxon>Microdochium</taxon>
    </lineage>
</organism>
<comment type="function">
    <text evidence="1">Involved in the proteasome-dependent degradation of fructose-1,6-bisphosphatase.</text>
</comment>
<keyword evidence="6" id="KW-1185">Reference proteome</keyword>
<dbReference type="Gene3D" id="2.60.120.920">
    <property type="match status" value="1"/>
</dbReference>
<dbReference type="PROSITE" id="PS50897">
    <property type="entry name" value="CTLH"/>
    <property type="match status" value="1"/>
</dbReference>
<dbReference type="STRING" id="196109.A0A136IRR1"/>
<dbReference type="PANTHER" id="PTHR12864">
    <property type="entry name" value="RAN BINDING PROTEIN 9-RELATED"/>
    <property type="match status" value="1"/>
</dbReference>
<dbReference type="InterPro" id="IPR001870">
    <property type="entry name" value="B30.2/SPRY"/>
</dbReference>
<dbReference type="PROSITE" id="PS50188">
    <property type="entry name" value="B302_SPRY"/>
    <property type="match status" value="1"/>
</dbReference>
<dbReference type="Pfam" id="PF10607">
    <property type="entry name" value="CTLH"/>
    <property type="match status" value="1"/>
</dbReference>
<dbReference type="AlphaFoldDB" id="A0A136IRR1"/>
<evidence type="ECO:0000313" key="5">
    <source>
        <dbReference type="EMBL" id="KXJ87623.1"/>
    </source>
</evidence>
<accession>A0A136IRR1</accession>
<gene>
    <name evidence="5" type="ORF">Micbo1qcDRAFT_151584</name>
</gene>
<dbReference type="InterPro" id="IPR050618">
    <property type="entry name" value="Ubq-SigPath_Reg"/>
</dbReference>
<dbReference type="InterPro" id="IPR006595">
    <property type="entry name" value="CTLH_C"/>
</dbReference>
<evidence type="ECO:0000256" key="2">
    <source>
        <dbReference type="SAM" id="MobiDB-lite"/>
    </source>
</evidence>
<dbReference type="SMART" id="SM00667">
    <property type="entry name" value="LisH"/>
    <property type="match status" value="1"/>
</dbReference>
<dbReference type="SUPFAM" id="SSF49899">
    <property type="entry name" value="Concanavalin A-like lectins/glucanases"/>
    <property type="match status" value="1"/>
</dbReference>
<dbReference type="InterPro" id="IPR024964">
    <property type="entry name" value="CTLH/CRA"/>
</dbReference>
<dbReference type="OrthoDB" id="25503at2759"/>
<dbReference type="InterPro" id="IPR013320">
    <property type="entry name" value="ConA-like_dom_sf"/>
</dbReference>
<feature type="domain" description="B30.2/SPRY" evidence="3">
    <location>
        <begin position="192"/>
        <end position="386"/>
    </location>
</feature>
<dbReference type="Pfam" id="PF00622">
    <property type="entry name" value="SPRY"/>
    <property type="match status" value="1"/>
</dbReference>
<feature type="region of interest" description="Disordered" evidence="2">
    <location>
        <begin position="157"/>
        <end position="187"/>
    </location>
</feature>
<evidence type="ECO:0000259" key="4">
    <source>
        <dbReference type="PROSITE" id="PS50897"/>
    </source>
</evidence>
<dbReference type="InterPro" id="IPR043136">
    <property type="entry name" value="B30.2/SPRY_sf"/>
</dbReference>
<feature type="domain" description="CTLH" evidence="4">
    <location>
        <begin position="472"/>
        <end position="529"/>
    </location>
</feature>
<evidence type="ECO:0000259" key="3">
    <source>
        <dbReference type="PROSITE" id="PS50188"/>
    </source>
</evidence>
<dbReference type="SMART" id="SM00757">
    <property type="entry name" value="CRA"/>
    <property type="match status" value="1"/>
</dbReference>
<feature type="compositionally biased region" description="Polar residues" evidence="2">
    <location>
        <begin position="170"/>
        <end position="185"/>
    </location>
</feature>
<dbReference type="Proteomes" id="UP000070501">
    <property type="component" value="Unassembled WGS sequence"/>
</dbReference>